<dbReference type="AlphaFoldDB" id="A0A498K766"/>
<evidence type="ECO:0000313" key="3">
    <source>
        <dbReference type="Proteomes" id="UP000290289"/>
    </source>
</evidence>
<dbReference type="EMBL" id="RDQH01000330">
    <property type="protein sequence ID" value="RXI01483.1"/>
    <property type="molecule type" value="Genomic_DNA"/>
</dbReference>
<evidence type="ECO:0000313" key="2">
    <source>
        <dbReference type="EMBL" id="RXI01483.1"/>
    </source>
</evidence>
<accession>A0A498K766</accession>
<proteinExistence type="predicted"/>
<organism evidence="2 3">
    <name type="scientific">Malus domestica</name>
    <name type="common">Apple</name>
    <name type="synonym">Pyrus malus</name>
    <dbReference type="NCBI Taxonomy" id="3750"/>
    <lineage>
        <taxon>Eukaryota</taxon>
        <taxon>Viridiplantae</taxon>
        <taxon>Streptophyta</taxon>
        <taxon>Embryophyta</taxon>
        <taxon>Tracheophyta</taxon>
        <taxon>Spermatophyta</taxon>
        <taxon>Magnoliopsida</taxon>
        <taxon>eudicotyledons</taxon>
        <taxon>Gunneridae</taxon>
        <taxon>Pentapetalae</taxon>
        <taxon>rosids</taxon>
        <taxon>fabids</taxon>
        <taxon>Rosales</taxon>
        <taxon>Rosaceae</taxon>
        <taxon>Amygdaloideae</taxon>
        <taxon>Maleae</taxon>
        <taxon>Malus</taxon>
    </lineage>
</organism>
<keyword evidence="3" id="KW-1185">Reference proteome</keyword>
<dbReference type="Proteomes" id="UP000290289">
    <property type="component" value="Chromosome 4"/>
</dbReference>
<name>A0A498K766_MALDO</name>
<comment type="caution">
    <text evidence="2">The sequence shown here is derived from an EMBL/GenBank/DDBJ whole genome shotgun (WGS) entry which is preliminary data.</text>
</comment>
<feature type="region of interest" description="Disordered" evidence="1">
    <location>
        <begin position="75"/>
        <end position="111"/>
    </location>
</feature>
<evidence type="ECO:0000256" key="1">
    <source>
        <dbReference type="SAM" id="MobiDB-lite"/>
    </source>
</evidence>
<gene>
    <name evidence="2" type="ORF">DVH24_014832</name>
</gene>
<protein>
    <submittedName>
        <fullName evidence="2">Uncharacterized protein</fullName>
    </submittedName>
</protein>
<sequence length="111" mass="12792">MNKDLDSNFNRRTHELYRPIHLRSNQDYRSCPPIRLLPPRCQFSTARTSGSILLDFFHCYLCSILPLTSPSSLFPTTRKPIKIEPRKPIKGKGERDSGIDKMAEKDERGGM</sequence>
<feature type="compositionally biased region" description="Basic and acidic residues" evidence="1">
    <location>
        <begin position="81"/>
        <end position="111"/>
    </location>
</feature>
<reference evidence="2 3" key="1">
    <citation type="submission" date="2018-10" db="EMBL/GenBank/DDBJ databases">
        <title>A high-quality apple genome assembly.</title>
        <authorList>
            <person name="Hu J."/>
        </authorList>
    </citation>
    <scope>NUCLEOTIDE SEQUENCE [LARGE SCALE GENOMIC DNA]</scope>
    <source>
        <strain evidence="3">cv. HFTH1</strain>
        <tissue evidence="2">Young leaf</tissue>
    </source>
</reference>